<dbReference type="AlphaFoldDB" id="T1CTK6"/>
<dbReference type="Gene3D" id="3.30.1330.80">
    <property type="entry name" value="Hypothetical protein, similar to alpha- acetolactate decarboxylase, domain 2"/>
    <property type="match status" value="1"/>
</dbReference>
<dbReference type="CDD" id="cd11378">
    <property type="entry name" value="DUF296"/>
    <property type="match status" value="1"/>
</dbReference>
<dbReference type="InterPro" id="IPR005175">
    <property type="entry name" value="PPC_dom"/>
</dbReference>
<evidence type="ECO:0000259" key="1">
    <source>
        <dbReference type="PROSITE" id="PS51742"/>
    </source>
</evidence>
<comment type="caution">
    <text evidence="2">The sequence shown here is derived from an EMBL/GenBank/DDBJ whole genome shotgun (WGS) entry which is preliminary data.</text>
</comment>
<reference evidence="2" key="1">
    <citation type="submission" date="2013-08" db="EMBL/GenBank/DDBJ databases">
        <authorList>
            <person name="Mendez C."/>
            <person name="Richter M."/>
            <person name="Ferrer M."/>
            <person name="Sanchez J."/>
        </authorList>
    </citation>
    <scope>NUCLEOTIDE SEQUENCE</scope>
</reference>
<keyword evidence="2" id="KW-0238">DNA-binding</keyword>
<dbReference type="EMBL" id="AUZY01002576">
    <property type="protein sequence ID" value="EQD72034.1"/>
    <property type="molecule type" value="Genomic_DNA"/>
</dbReference>
<name>T1CTK6_9ZZZZ</name>
<evidence type="ECO:0000313" key="2">
    <source>
        <dbReference type="EMBL" id="EQD72034.1"/>
    </source>
</evidence>
<reference evidence="2" key="2">
    <citation type="journal article" date="2014" name="ISME J.">
        <title>Microbial stratification in low pH oxic and suboxic macroscopic growths along an acid mine drainage.</title>
        <authorList>
            <person name="Mendez-Garcia C."/>
            <person name="Mesa V."/>
            <person name="Sprenger R.R."/>
            <person name="Richter M."/>
            <person name="Diez M.S."/>
            <person name="Solano J."/>
            <person name="Bargiela R."/>
            <person name="Golyshina O.V."/>
            <person name="Manteca A."/>
            <person name="Ramos J.L."/>
            <person name="Gallego J.R."/>
            <person name="Llorente I."/>
            <person name="Martins Dos Santos V.A."/>
            <person name="Jensen O.N."/>
            <person name="Pelaez A.I."/>
            <person name="Sanchez J."/>
            <person name="Ferrer M."/>
        </authorList>
    </citation>
    <scope>NUCLEOTIDE SEQUENCE</scope>
</reference>
<sequence length="145" mass="15664">MRAVQEGSRWMVTLDDGEDVIGTLTTLAEERHLRAAAVLFGIGMFQRATFGYWNGSEYRPGELTVPHEVVALHGTIAEADGHPSIHLHGAAAGPDHRLVGGHLLRATVGILLELAIETFPGRVFGRPLVESRGLRMLDLEPGPSP</sequence>
<organism evidence="2">
    <name type="scientific">mine drainage metagenome</name>
    <dbReference type="NCBI Taxonomy" id="410659"/>
    <lineage>
        <taxon>unclassified sequences</taxon>
        <taxon>metagenomes</taxon>
        <taxon>ecological metagenomes</taxon>
    </lineage>
</organism>
<dbReference type="PROSITE" id="PS51742">
    <property type="entry name" value="PPC"/>
    <property type="match status" value="1"/>
</dbReference>
<accession>T1CTK6</accession>
<dbReference type="PANTHER" id="PTHR34988">
    <property type="entry name" value="PROTEIN, PUTATIVE-RELATED"/>
    <property type="match status" value="1"/>
</dbReference>
<proteinExistence type="predicted"/>
<dbReference type="PANTHER" id="PTHR34988:SF1">
    <property type="entry name" value="DNA-BINDING PROTEIN"/>
    <property type="match status" value="1"/>
</dbReference>
<dbReference type="GO" id="GO:0003677">
    <property type="term" value="F:DNA binding"/>
    <property type="evidence" value="ECO:0007669"/>
    <property type="project" value="UniProtKB-KW"/>
</dbReference>
<dbReference type="Pfam" id="PF03479">
    <property type="entry name" value="PCC"/>
    <property type="match status" value="1"/>
</dbReference>
<gene>
    <name evidence="2" type="ORF">B1B_04112</name>
</gene>
<feature type="domain" description="PPC" evidence="1">
    <location>
        <begin position="4"/>
        <end position="140"/>
    </location>
</feature>
<dbReference type="SUPFAM" id="SSF117856">
    <property type="entry name" value="AF0104/ALDC/Ptd012-like"/>
    <property type="match status" value="1"/>
</dbReference>
<protein>
    <submittedName>
        <fullName evidence="2">DNA-binding protein</fullName>
    </submittedName>
</protein>